<gene>
    <name evidence="2" type="ORF">LKD75_03805</name>
</gene>
<dbReference type="EMBL" id="JAJEPV010000006">
    <property type="protein sequence ID" value="MCC2118724.1"/>
    <property type="molecule type" value="Genomic_DNA"/>
</dbReference>
<sequence length="192" mass="22122">MDKVKTAVKCAGVGAAYLLLLMFSKLLEFWIFTSKLTYEELLNQTWNWEAMPESFLFTFPYGLGIFRVLLITLLLCLLIHGRDFRIRREKSVLQRLRMHVGTFLLQGATLTGAVIGACYARLDTRLSMLLSDGYFYFSGTHALMGAMQLTDPLAEIWTIFTVLVYLYESDFLMGLAAYVFYELLRVCFDRKL</sequence>
<dbReference type="Proteomes" id="UP001197795">
    <property type="component" value="Unassembled WGS sequence"/>
</dbReference>
<feature type="transmembrane region" description="Helical" evidence="1">
    <location>
        <begin position="55"/>
        <end position="79"/>
    </location>
</feature>
<accession>A0AAE3D7W5</accession>
<name>A0AAE3D7W5_9FIRM</name>
<feature type="transmembrane region" description="Helical" evidence="1">
    <location>
        <begin position="12"/>
        <end position="32"/>
    </location>
</feature>
<dbReference type="RefSeq" id="WP_227732558.1">
    <property type="nucleotide sequence ID" value="NZ_JAJEPV010000006.1"/>
</dbReference>
<comment type="caution">
    <text evidence="2">The sequence shown here is derived from an EMBL/GenBank/DDBJ whole genome shotgun (WGS) entry which is preliminary data.</text>
</comment>
<keyword evidence="1" id="KW-0472">Membrane</keyword>
<evidence type="ECO:0000256" key="1">
    <source>
        <dbReference type="SAM" id="Phobius"/>
    </source>
</evidence>
<reference evidence="2 3" key="1">
    <citation type="submission" date="2021-10" db="EMBL/GenBank/DDBJ databases">
        <title>Anaerobic single-cell dispensing facilitates the cultivation of human gut bacteria.</title>
        <authorList>
            <person name="Afrizal A."/>
        </authorList>
    </citation>
    <scope>NUCLEOTIDE SEQUENCE [LARGE SCALE GENOMIC DNA]</scope>
    <source>
        <strain evidence="2 3">CLA-AA-H273</strain>
    </source>
</reference>
<protein>
    <submittedName>
        <fullName evidence="2">Uncharacterized protein</fullName>
    </submittedName>
</protein>
<keyword evidence="3" id="KW-1185">Reference proteome</keyword>
<keyword evidence="1" id="KW-0812">Transmembrane</keyword>
<keyword evidence="1" id="KW-1133">Transmembrane helix</keyword>
<evidence type="ECO:0000313" key="2">
    <source>
        <dbReference type="EMBL" id="MCC2118724.1"/>
    </source>
</evidence>
<feature type="transmembrane region" description="Helical" evidence="1">
    <location>
        <begin position="100"/>
        <end position="122"/>
    </location>
</feature>
<organism evidence="2 3">
    <name type="scientific">Waltera acetigignens</name>
    <dbReference type="NCBI Taxonomy" id="2981769"/>
    <lineage>
        <taxon>Bacteria</taxon>
        <taxon>Bacillati</taxon>
        <taxon>Bacillota</taxon>
        <taxon>Clostridia</taxon>
        <taxon>Lachnospirales</taxon>
        <taxon>Lachnospiraceae</taxon>
        <taxon>Waltera</taxon>
    </lineage>
</organism>
<evidence type="ECO:0000313" key="3">
    <source>
        <dbReference type="Proteomes" id="UP001197795"/>
    </source>
</evidence>
<feature type="transmembrane region" description="Helical" evidence="1">
    <location>
        <begin position="156"/>
        <end position="181"/>
    </location>
</feature>
<proteinExistence type="predicted"/>
<dbReference type="AlphaFoldDB" id="A0AAE3D7W5"/>